<feature type="coiled-coil region" evidence="4">
    <location>
        <begin position="217"/>
        <end position="315"/>
    </location>
</feature>
<name>A0A3B1JDJ4_ASTMX</name>
<keyword evidence="3" id="KW-0342">GTP-binding</keyword>
<comment type="similarity">
    <text evidence="1">Belongs to the TRAFAC class TrmE-Era-EngA-EngB-Septin-like GTPase superfamily. AIG1/Toc34/Toc159-like paraseptin GTPase family. IAN subfamily.</text>
</comment>
<dbReference type="PROSITE" id="PS51720">
    <property type="entry name" value="G_AIG1"/>
    <property type="match status" value="1"/>
</dbReference>
<feature type="domain" description="AIG1-type G" evidence="5">
    <location>
        <begin position="45"/>
        <end position="251"/>
    </location>
</feature>
<evidence type="ECO:0000313" key="6">
    <source>
        <dbReference type="Ensembl" id="ENSAMXP00000039940.1"/>
    </source>
</evidence>
<dbReference type="InParanoid" id="A0A3B1JDJ4"/>
<evidence type="ECO:0000259" key="5">
    <source>
        <dbReference type="PROSITE" id="PS51720"/>
    </source>
</evidence>
<dbReference type="Gene3D" id="3.40.50.300">
    <property type="entry name" value="P-loop containing nucleotide triphosphate hydrolases"/>
    <property type="match status" value="2"/>
</dbReference>
<dbReference type="Bgee" id="ENSAMXG00000030715">
    <property type="expression patterns" value="Expressed in muscle tissue and 1 other cell type or tissue"/>
</dbReference>
<reference evidence="7" key="2">
    <citation type="journal article" date="2014" name="Nat. Commun.">
        <title>The cavefish genome reveals candidate genes for eye loss.</title>
        <authorList>
            <person name="McGaugh S.E."/>
            <person name="Gross J.B."/>
            <person name="Aken B."/>
            <person name="Blin M."/>
            <person name="Borowsky R."/>
            <person name="Chalopin D."/>
            <person name="Hinaux H."/>
            <person name="Jeffery W.R."/>
            <person name="Keene A."/>
            <person name="Ma L."/>
            <person name="Minx P."/>
            <person name="Murphy D."/>
            <person name="O'Quin K.E."/>
            <person name="Retaux S."/>
            <person name="Rohner N."/>
            <person name="Searle S.M."/>
            <person name="Stahl B.A."/>
            <person name="Tabin C."/>
            <person name="Volff J.N."/>
            <person name="Yoshizawa M."/>
            <person name="Warren W.C."/>
        </authorList>
    </citation>
    <scope>NUCLEOTIDE SEQUENCE [LARGE SCALE GENOMIC DNA]</scope>
    <source>
        <strain evidence="7">female</strain>
    </source>
</reference>
<keyword evidence="4" id="KW-0175">Coiled coil</keyword>
<sequence length="332" mass="38244">MLRILVCLTMIRPPVEVKSRAGACFHPGCVLLMLFSGNEEEAQVSSCLRIVLIGKAGNGKSATGNTILGRKEFATGASMNSVTKICKKGVGEVLGRTVAVVDTPGLYDTSLSTVNIQEEIVKCILMSAAMFSIVLFTRGDDLEDQTIKEYVETCTIEPIKKLLRDCGDRFIVFNNREKQDRTQVCELLTQIEMVKTSNPSCQFFTNNMFQEAELSIKKKIKEILREKEKEIEAEKEKLKTKYREKKNETAEREIKRLQEREYEIMRQWQEDIKKIEAEIMAREEREKTELKRKHHQELEDMKKTHEAEVRKLVVTFLNVIAWDVVIFYLFST</sequence>
<dbReference type="PANTHER" id="PTHR10903">
    <property type="entry name" value="GTPASE, IMAP FAMILY MEMBER-RELATED"/>
    <property type="match status" value="1"/>
</dbReference>
<evidence type="ECO:0000313" key="7">
    <source>
        <dbReference type="Proteomes" id="UP000018467"/>
    </source>
</evidence>
<evidence type="ECO:0000256" key="1">
    <source>
        <dbReference type="ARBA" id="ARBA00008535"/>
    </source>
</evidence>
<dbReference type="STRING" id="7994.ENSAMXP00000039940"/>
<keyword evidence="7" id="KW-1185">Reference proteome</keyword>
<dbReference type="Pfam" id="PF04548">
    <property type="entry name" value="AIG1"/>
    <property type="match status" value="2"/>
</dbReference>
<reference evidence="6" key="4">
    <citation type="submission" date="2025-09" db="UniProtKB">
        <authorList>
            <consortium name="Ensembl"/>
        </authorList>
    </citation>
    <scope>IDENTIFICATION</scope>
</reference>
<reference evidence="6" key="3">
    <citation type="submission" date="2025-08" db="UniProtKB">
        <authorList>
            <consortium name="Ensembl"/>
        </authorList>
    </citation>
    <scope>IDENTIFICATION</scope>
</reference>
<dbReference type="InterPro" id="IPR027417">
    <property type="entry name" value="P-loop_NTPase"/>
</dbReference>
<organism evidence="6 7">
    <name type="scientific">Astyanax mexicanus</name>
    <name type="common">Blind cave fish</name>
    <name type="synonym">Astyanax fasciatus mexicanus</name>
    <dbReference type="NCBI Taxonomy" id="7994"/>
    <lineage>
        <taxon>Eukaryota</taxon>
        <taxon>Metazoa</taxon>
        <taxon>Chordata</taxon>
        <taxon>Craniata</taxon>
        <taxon>Vertebrata</taxon>
        <taxon>Euteleostomi</taxon>
        <taxon>Actinopterygii</taxon>
        <taxon>Neopterygii</taxon>
        <taxon>Teleostei</taxon>
        <taxon>Ostariophysi</taxon>
        <taxon>Characiformes</taxon>
        <taxon>Characoidei</taxon>
        <taxon>Acestrorhamphidae</taxon>
        <taxon>Acestrorhamphinae</taxon>
        <taxon>Astyanax</taxon>
    </lineage>
</organism>
<dbReference type="PANTHER" id="PTHR10903:SF170">
    <property type="entry name" value="GTPASE IMAP FAMILY MEMBER 7"/>
    <property type="match status" value="1"/>
</dbReference>
<dbReference type="Ensembl" id="ENSAMXT00000050182.1">
    <property type="protein sequence ID" value="ENSAMXP00000039940.1"/>
    <property type="gene ID" value="ENSAMXG00000030715.1"/>
</dbReference>
<accession>A0A3B1JDJ4</accession>
<evidence type="ECO:0000256" key="2">
    <source>
        <dbReference type="ARBA" id="ARBA00022741"/>
    </source>
</evidence>
<reference evidence="7" key="1">
    <citation type="submission" date="2013-03" db="EMBL/GenBank/DDBJ databases">
        <authorList>
            <person name="Jeffery W."/>
            <person name="Warren W."/>
            <person name="Wilson R.K."/>
        </authorList>
    </citation>
    <scope>NUCLEOTIDE SEQUENCE</scope>
    <source>
        <strain evidence="7">female</strain>
    </source>
</reference>
<keyword evidence="2" id="KW-0547">Nucleotide-binding</keyword>
<dbReference type="InterPro" id="IPR006703">
    <property type="entry name" value="G_AIG1"/>
</dbReference>
<evidence type="ECO:0000256" key="4">
    <source>
        <dbReference type="SAM" id="Coils"/>
    </source>
</evidence>
<protein>
    <recommendedName>
        <fullName evidence="5">AIG1-type G domain-containing protein</fullName>
    </recommendedName>
</protein>
<dbReference type="GeneTree" id="ENSGT00940000164100"/>
<dbReference type="SUPFAM" id="SSF52540">
    <property type="entry name" value="P-loop containing nucleoside triphosphate hydrolases"/>
    <property type="match status" value="1"/>
</dbReference>
<dbReference type="GO" id="GO:0005525">
    <property type="term" value="F:GTP binding"/>
    <property type="evidence" value="ECO:0007669"/>
    <property type="project" value="UniProtKB-KW"/>
</dbReference>
<dbReference type="Proteomes" id="UP000018467">
    <property type="component" value="Unassembled WGS sequence"/>
</dbReference>
<dbReference type="InterPro" id="IPR045058">
    <property type="entry name" value="GIMA/IAN/Toc"/>
</dbReference>
<proteinExistence type="inferred from homology"/>
<dbReference type="AlphaFoldDB" id="A0A3B1JDJ4"/>
<evidence type="ECO:0000256" key="3">
    <source>
        <dbReference type="ARBA" id="ARBA00023134"/>
    </source>
</evidence>